<keyword evidence="3" id="KW-1185">Reference proteome</keyword>
<evidence type="ECO:0008006" key="4">
    <source>
        <dbReference type="Google" id="ProtNLM"/>
    </source>
</evidence>
<name>A0A9P5YYF8_9AGAR</name>
<protein>
    <recommendedName>
        <fullName evidence="4">F-box domain-containing protein</fullName>
    </recommendedName>
</protein>
<sequence length="550" mass="63527">MTAHCRFCFYVPQDEYLCTPTDPNTCGPCKKLAEIEEKVKEIRMTLVKLESERQKLKTQANQHHDRIIHRLPREVTEEIFELCLYRDFMYLELNTVPSRYTVCVPVVISAVCRRWRDIAYSMPRLWTILPLCSQRANPRSLPEPSFVSEWLERAGTYPVSVLLRVSSEDVDDHATGMEDLEAASDILGVFIEFANCLQEFRYEGPDSLLHHIFMDEIISTNLRVLHLENRNPHCPFRPLTDMRPPFLEVLSITGNLMQALCFDWTELTEITLEHAGVSECFEALRRAPNLTKCHFKWARDSTFDPEDYSFPLPLTPIFHGELKILEITAPLYEDVLPQLLCPSLEELSLDVDDSKTVKMNVIVKFLERSGCSLQKLSFVNDASLTTSDITTMCQGIPTLKHLFMRLYNSNSSLVPNVLYAHLAEFSTVNRRKIPRYLPSLKTLHIEQDTFHNCGFIPNVFGPPPDGTGWWFEVERHRHALEFVTISVNPRSRTDALWDLVGNIGKETLPWLFKLQREGVKFKFEYGVDNKLDILALMLDKYGLKADNLHR</sequence>
<organism evidence="2 3">
    <name type="scientific">Pholiota conissans</name>
    <dbReference type="NCBI Taxonomy" id="109636"/>
    <lineage>
        <taxon>Eukaryota</taxon>
        <taxon>Fungi</taxon>
        <taxon>Dikarya</taxon>
        <taxon>Basidiomycota</taxon>
        <taxon>Agaricomycotina</taxon>
        <taxon>Agaricomycetes</taxon>
        <taxon>Agaricomycetidae</taxon>
        <taxon>Agaricales</taxon>
        <taxon>Agaricineae</taxon>
        <taxon>Strophariaceae</taxon>
        <taxon>Pholiota</taxon>
    </lineage>
</organism>
<keyword evidence="1" id="KW-0175">Coiled coil</keyword>
<dbReference type="InterPro" id="IPR032675">
    <property type="entry name" value="LRR_dom_sf"/>
</dbReference>
<evidence type="ECO:0000256" key="1">
    <source>
        <dbReference type="SAM" id="Coils"/>
    </source>
</evidence>
<dbReference type="AlphaFoldDB" id="A0A9P5YYF8"/>
<proteinExistence type="predicted"/>
<dbReference type="EMBL" id="MU155243">
    <property type="protein sequence ID" value="KAF9478068.1"/>
    <property type="molecule type" value="Genomic_DNA"/>
</dbReference>
<feature type="coiled-coil region" evidence="1">
    <location>
        <begin position="32"/>
        <end position="66"/>
    </location>
</feature>
<dbReference type="Gene3D" id="3.80.10.10">
    <property type="entry name" value="Ribonuclease Inhibitor"/>
    <property type="match status" value="1"/>
</dbReference>
<evidence type="ECO:0000313" key="2">
    <source>
        <dbReference type="EMBL" id="KAF9478068.1"/>
    </source>
</evidence>
<accession>A0A9P5YYF8</accession>
<reference evidence="2" key="1">
    <citation type="submission" date="2020-11" db="EMBL/GenBank/DDBJ databases">
        <authorList>
            <consortium name="DOE Joint Genome Institute"/>
            <person name="Ahrendt S."/>
            <person name="Riley R."/>
            <person name="Andreopoulos W."/>
            <person name="Labutti K."/>
            <person name="Pangilinan J."/>
            <person name="Ruiz-Duenas F.J."/>
            <person name="Barrasa J.M."/>
            <person name="Sanchez-Garcia M."/>
            <person name="Camarero S."/>
            <person name="Miyauchi S."/>
            <person name="Serrano A."/>
            <person name="Linde D."/>
            <person name="Babiker R."/>
            <person name="Drula E."/>
            <person name="Ayuso-Fernandez I."/>
            <person name="Pacheco R."/>
            <person name="Padilla G."/>
            <person name="Ferreira P."/>
            <person name="Barriuso J."/>
            <person name="Kellner H."/>
            <person name="Castanera R."/>
            <person name="Alfaro M."/>
            <person name="Ramirez L."/>
            <person name="Pisabarro A.G."/>
            <person name="Kuo A."/>
            <person name="Tritt A."/>
            <person name="Lipzen A."/>
            <person name="He G."/>
            <person name="Yan M."/>
            <person name="Ng V."/>
            <person name="Cullen D."/>
            <person name="Martin F."/>
            <person name="Rosso M.-N."/>
            <person name="Henrissat B."/>
            <person name="Hibbett D."/>
            <person name="Martinez A.T."/>
            <person name="Grigoriev I.V."/>
        </authorList>
    </citation>
    <scope>NUCLEOTIDE SEQUENCE</scope>
    <source>
        <strain evidence="2">CIRM-BRFM 674</strain>
    </source>
</reference>
<dbReference type="Proteomes" id="UP000807469">
    <property type="component" value="Unassembled WGS sequence"/>
</dbReference>
<comment type="caution">
    <text evidence="2">The sequence shown here is derived from an EMBL/GenBank/DDBJ whole genome shotgun (WGS) entry which is preliminary data.</text>
</comment>
<dbReference type="SUPFAM" id="SSF52058">
    <property type="entry name" value="L domain-like"/>
    <property type="match status" value="1"/>
</dbReference>
<gene>
    <name evidence="2" type="ORF">BDN70DRAFT_67751</name>
</gene>
<evidence type="ECO:0000313" key="3">
    <source>
        <dbReference type="Proteomes" id="UP000807469"/>
    </source>
</evidence>
<dbReference type="Gene3D" id="1.20.1280.50">
    <property type="match status" value="1"/>
</dbReference>
<dbReference type="OrthoDB" id="2269034at2759"/>